<dbReference type="SUPFAM" id="SSF54909">
    <property type="entry name" value="Dimeric alpha+beta barrel"/>
    <property type="match status" value="1"/>
</dbReference>
<evidence type="ECO:0000313" key="1">
    <source>
        <dbReference type="EMBL" id="OUR95767.1"/>
    </source>
</evidence>
<protein>
    <submittedName>
        <fullName evidence="1">Uncharacterized protein</fullName>
    </submittedName>
</protein>
<proteinExistence type="predicted"/>
<dbReference type="InterPro" id="IPR011008">
    <property type="entry name" value="Dimeric_a/b-barrel"/>
</dbReference>
<organism evidence="1 2">
    <name type="scientific">Halobacteriovorax marinus</name>
    <dbReference type="NCBI Taxonomy" id="97084"/>
    <lineage>
        <taxon>Bacteria</taxon>
        <taxon>Pseudomonadati</taxon>
        <taxon>Bdellovibrionota</taxon>
        <taxon>Bacteriovoracia</taxon>
        <taxon>Bacteriovoracales</taxon>
        <taxon>Halobacteriovoraceae</taxon>
        <taxon>Halobacteriovorax</taxon>
    </lineage>
</organism>
<dbReference type="AlphaFoldDB" id="A0A1Y5F532"/>
<reference evidence="2" key="1">
    <citation type="journal article" date="2017" name="Proc. Natl. Acad. Sci. U.S.A.">
        <title>Simulation of Deepwater Horizon oil plume reveals substrate specialization within a complex community of hydrocarbon-degraders.</title>
        <authorList>
            <person name="Hu P."/>
            <person name="Dubinsky E.A."/>
            <person name="Probst A.J."/>
            <person name="Wang J."/>
            <person name="Sieber C.M.K."/>
            <person name="Tom L.M."/>
            <person name="Gardinali P."/>
            <person name="Banfield J.F."/>
            <person name="Atlas R.M."/>
            <person name="Andersen G.L."/>
        </authorList>
    </citation>
    <scope>NUCLEOTIDE SEQUENCE [LARGE SCALE GENOMIC DNA]</scope>
</reference>
<name>A0A1Y5F532_9BACT</name>
<dbReference type="Gene3D" id="3.30.70.100">
    <property type="match status" value="1"/>
</dbReference>
<evidence type="ECO:0000313" key="2">
    <source>
        <dbReference type="Proteomes" id="UP000196531"/>
    </source>
</evidence>
<sequence length="196" mass="22630">MSENLITLQKDRVIEIAFASVKDGGEEALFTNYFPNVMPILTKYGGAPIKSLKVTKTLIDRNANPQMISIFGWDSLASFDGLHNDEEFKELVPIRDSALDYLNNKNFFKVDRKTTVELKADSRYDLIRLTNESQINKFKKVLSEKYQDTLRVELTAFSNEIDQFFILEIGNEELKIEFNKVLKDLEIESHHQFVLA</sequence>
<accession>A0A1Y5F532</accession>
<comment type="caution">
    <text evidence="1">The sequence shown here is derived from an EMBL/GenBank/DDBJ whole genome shotgun (WGS) entry which is preliminary data.</text>
</comment>
<gene>
    <name evidence="1" type="ORF">A9Q84_14795</name>
</gene>
<dbReference type="EMBL" id="MAAO01000007">
    <property type="protein sequence ID" value="OUR95767.1"/>
    <property type="molecule type" value="Genomic_DNA"/>
</dbReference>
<dbReference type="Proteomes" id="UP000196531">
    <property type="component" value="Unassembled WGS sequence"/>
</dbReference>